<keyword evidence="7" id="KW-0378">Hydrolase</keyword>
<comment type="pathway">
    <text evidence="11">Amino-acid degradation; L-tryptophan degradation via kynurenine pathway; L-kynurenine from L-tryptophan: step 2/2.</text>
</comment>
<gene>
    <name evidence="12" type="ORF">SAMN02745118_00729</name>
</gene>
<dbReference type="RefSeq" id="WP_078809229.1">
    <property type="nucleotide sequence ID" value="NZ_FUWM01000006.1"/>
</dbReference>
<evidence type="ECO:0000313" key="13">
    <source>
        <dbReference type="Proteomes" id="UP000190625"/>
    </source>
</evidence>
<dbReference type="EMBL" id="FUWM01000006">
    <property type="protein sequence ID" value="SJZ40435.1"/>
    <property type="molecule type" value="Genomic_DNA"/>
</dbReference>
<dbReference type="FunFam" id="3.50.30.50:FF:000001">
    <property type="entry name" value="Kynurenine formamidase"/>
    <property type="match status" value="1"/>
</dbReference>
<evidence type="ECO:0000256" key="9">
    <source>
        <dbReference type="ARBA" id="ARBA00023079"/>
    </source>
</evidence>
<dbReference type="EC" id="3.5.1.9" evidence="4"/>
<evidence type="ECO:0000256" key="7">
    <source>
        <dbReference type="ARBA" id="ARBA00022801"/>
    </source>
</evidence>
<dbReference type="PANTHER" id="PTHR31118:SF12">
    <property type="entry name" value="CYCLASE-LIKE PROTEIN 2"/>
    <property type="match status" value="1"/>
</dbReference>
<evidence type="ECO:0000256" key="1">
    <source>
        <dbReference type="ARBA" id="ARBA00001947"/>
    </source>
</evidence>
<dbReference type="SUPFAM" id="SSF102198">
    <property type="entry name" value="Putative cyclase"/>
    <property type="match status" value="1"/>
</dbReference>
<dbReference type="GO" id="GO:0046872">
    <property type="term" value="F:metal ion binding"/>
    <property type="evidence" value="ECO:0007669"/>
    <property type="project" value="UniProtKB-KW"/>
</dbReference>
<evidence type="ECO:0000256" key="5">
    <source>
        <dbReference type="ARBA" id="ARBA00014889"/>
    </source>
</evidence>
<evidence type="ECO:0000256" key="6">
    <source>
        <dbReference type="ARBA" id="ARBA00022723"/>
    </source>
</evidence>
<evidence type="ECO:0000256" key="10">
    <source>
        <dbReference type="ARBA" id="ARBA00048496"/>
    </source>
</evidence>
<proteinExistence type="predicted"/>
<dbReference type="GO" id="GO:0019441">
    <property type="term" value="P:L-tryptophan catabolic process to kynurenine"/>
    <property type="evidence" value="ECO:0007669"/>
    <property type="project" value="InterPro"/>
</dbReference>
<evidence type="ECO:0000313" key="12">
    <source>
        <dbReference type="EMBL" id="SJZ40435.1"/>
    </source>
</evidence>
<organism evidence="12 13">
    <name type="scientific">Selenihalanaerobacter shriftii</name>
    <dbReference type="NCBI Taxonomy" id="142842"/>
    <lineage>
        <taxon>Bacteria</taxon>
        <taxon>Bacillati</taxon>
        <taxon>Bacillota</taxon>
        <taxon>Clostridia</taxon>
        <taxon>Halanaerobiales</taxon>
        <taxon>Halobacteroidaceae</taxon>
        <taxon>Selenihalanaerobacter</taxon>
    </lineage>
</organism>
<dbReference type="OrthoDB" id="9796085at2"/>
<evidence type="ECO:0000256" key="4">
    <source>
        <dbReference type="ARBA" id="ARBA00012930"/>
    </source>
</evidence>
<evidence type="ECO:0000256" key="8">
    <source>
        <dbReference type="ARBA" id="ARBA00022833"/>
    </source>
</evidence>
<dbReference type="InterPro" id="IPR007325">
    <property type="entry name" value="KFase/CYL"/>
</dbReference>
<comment type="cofactor">
    <cofactor evidence="1">
        <name>Zn(2+)</name>
        <dbReference type="ChEBI" id="CHEBI:29105"/>
    </cofactor>
</comment>
<dbReference type="AlphaFoldDB" id="A0A1T4KDK8"/>
<dbReference type="GO" id="GO:0004061">
    <property type="term" value="F:arylformamidase activity"/>
    <property type="evidence" value="ECO:0007669"/>
    <property type="project" value="UniProtKB-EC"/>
</dbReference>
<dbReference type="Proteomes" id="UP000190625">
    <property type="component" value="Unassembled WGS sequence"/>
</dbReference>
<comment type="subunit">
    <text evidence="3">Homodimer.</text>
</comment>
<comment type="catalytic activity">
    <reaction evidence="10">
        <text>N-formyl-L-kynurenine + H2O = L-kynurenine + formate + H(+)</text>
        <dbReference type="Rhea" id="RHEA:13009"/>
        <dbReference type="ChEBI" id="CHEBI:15377"/>
        <dbReference type="ChEBI" id="CHEBI:15378"/>
        <dbReference type="ChEBI" id="CHEBI:15740"/>
        <dbReference type="ChEBI" id="CHEBI:57959"/>
        <dbReference type="ChEBI" id="CHEBI:58629"/>
        <dbReference type="EC" id="3.5.1.9"/>
    </reaction>
</comment>
<dbReference type="PANTHER" id="PTHR31118">
    <property type="entry name" value="CYCLASE-LIKE PROTEIN 2"/>
    <property type="match status" value="1"/>
</dbReference>
<keyword evidence="8" id="KW-0862">Zinc</keyword>
<keyword evidence="13" id="KW-1185">Reference proteome</keyword>
<evidence type="ECO:0000256" key="2">
    <source>
        <dbReference type="ARBA" id="ARBA00002204"/>
    </source>
</evidence>
<dbReference type="Gene3D" id="3.50.30.50">
    <property type="entry name" value="Putative cyclase"/>
    <property type="match status" value="1"/>
</dbReference>
<protein>
    <recommendedName>
        <fullName evidence="5">Kynurenine formamidase</fullName>
        <ecNumber evidence="4">3.5.1.9</ecNumber>
    </recommendedName>
</protein>
<dbReference type="STRING" id="142842.SAMN02745118_00729"/>
<keyword evidence="6" id="KW-0479">Metal-binding</keyword>
<comment type="function">
    <text evidence="2">Catalyzes the hydrolysis of N-formyl-L-kynurenine to L-kynurenine, the second step in the kynurenine pathway of tryptophan degradation.</text>
</comment>
<dbReference type="Pfam" id="PF04199">
    <property type="entry name" value="Cyclase"/>
    <property type="match status" value="1"/>
</dbReference>
<sequence>MKIYDISMSVHSKMNVYKERDEKRPELSVISDFDTGSVYETEIKMNLHTGTHIDAPLHVFKDGETTDNFDIKDILRPCRVLDLTYVTDQVSAADFNDYDIKSEQFLLLKTKNSNESYLKDFPEEFIYLAEDGAEFLADKGIKGVGIDSLGIERNQLGHPTHKVLLSHGVTIVEGLNLKGIKEGNYTLLLAPLKISEAESAPARAVLITDYF</sequence>
<dbReference type="InterPro" id="IPR037175">
    <property type="entry name" value="KFase_sf"/>
</dbReference>
<evidence type="ECO:0000256" key="3">
    <source>
        <dbReference type="ARBA" id="ARBA00011738"/>
    </source>
</evidence>
<keyword evidence="9" id="KW-0823">Tryptophan catabolism</keyword>
<evidence type="ECO:0000256" key="11">
    <source>
        <dbReference type="ARBA" id="ARBA00060547"/>
    </source>
</evidence>
<accession>A0A1T4KDK8</accession>
<reference evidence="13" key="1">
    <citation type="submission" date="2017-02" db="EMBL/GenBank/DDBJ databases">
        <authorList>
            <person name="Varghese N."/>
            <person name="Submissions S."/>
        </authorList>
    </citation>
    <scope>NUCLEOTIDE SEQUENCE [LARGE SCALE GENOMIC DNA]</scope>
    <source>
        <strain evidence="13">ATCC BAA-73</strain>
    </source>
</reference>
<name>A0A1T4KDK8_9FIRM</name>